<keyword evidence="11" id="KW-1185">Reference proteome</keyword>
<feature type="transmembrane region" description="Helical" evidence="9">
    <location>
        <begin position="128"/>
        <end position="146"/>
    </location>
</feature>
<evidence type="ECO:0000313" key="10">
    <source>
        <dbReference type="EMBL" id="BAZ93502.1"/>
    </source>
</evidence>
<reference evidence="10 11" key="1">
    <citation type="submission" date="2017-05" db="EMBL/GenBank/DDBJ databases">
        <title>Thiocyanate degradation by Thiohalobacter thiocyanaticus FOKN1.</title>
        <authorList>
            <person name="Oshiki M."/>
            <person name="Fukushima T."/>
            <person name="Kawano S."/>
            <person name="Nakagawa J."/>
        </authorList>
    </citation>
    <scope>NUCLEOTIDE SEQUENCE [LARGE SCALE GENOMIC DNA]</scope>
    <source>
        <strain evidence="10 11">FOKN1</strain>
    </source>
</reference>
<dbReference type="Proteomes" id="UP000218765">
    <property type="component" value="Chromosome"/>
</dbReference>
<dbReference type="OrthoDB" id="9794165at2"/>
<keyword evidence="3" id="KW-1003">Cell membrane</keyword>
<dbReference type="Pfam" id="PF04143">
    <property type="entry name" value="Sulf_transp"/>
    <property type="match status" value="1"/>
</dbReference>
<evidence type="ECO:0000256" key="6">
    <source>
        <dbReference type="ARBA" id="ARBA00022989"/>
    </source>
</evidence>
<evidence type="ECO:0000256" key="7">
    <source>
        <dbReference type="ARBA" id="ARBA00023136"/>
    </source>
</evidence>
<feature type="transmembrane region" description="Helical" evidence="9">
    <location>
        <begin position="323"/>
        <end position="344"/>
    </location>
</feature>
<dbReference type="PANTHER" id="PTHR30574">
    <property type="entry name" value="INNER MEMBRANE PROTEIN YEDE"/>
    <property type="match status" value="1"/>
</dbReference>
<dbReference type="PANTHER" id="PTHR30574:SF1">
    <property type="entry name" value="SULPHUR TRANSPORT DOMAIN-CONTAINING PROTEIN"/>
    <property type="match status" value="1"/>
</dbReference>
<dbReference type="KEGG" id="ttc:FOKN1_1102"/>
<evidence type="ECO:0000256" key="5">
    <source>
        <dbReference type="ARBA" id="ARBA00022692"/>
    </source>
</evidence>
<comment type="similarity">
    <text evidence="8">Belongs to the TsuA/YedE (TC 9.B.102) family.</text>
</comment>
<dbReference type="GO" id="GO:0005886">
    <property type="term" value="C:plasma membrane"/>
    <property type="evidence" value="ECO:0007669"/>
    <property type="project" value="UniProtKB-SubCell"/>
</dbReference>
<proteinExistence type="inferred from homology"/>
<name>A0A1Z4VQ10_9GAMM</name>
<gene>
    <name evidence="10" type="ORF">FOKN1_1102</name>
</gene>
<evidence type="ECO:0000256" key="9">
    <source>
        <dbReference type="SAM" id="Phobius"/>
    </source>
</evidence>
<keyword evidence="2" id="KW-0813">Transport</keyword>
<feature type="transmembrane region" description="Helical" evidence="9">
    <location>
        <begin position="47"/>
        <end position="69"/>
    </location>
</feature>
<organism evidence="10 11">
    <name type="scientific">Thiohalobacter thiocyanaticus</name>
    <dbReference type="NCBI Taxonomy" id="585455"/>
    <lineage>
        <taxon>Bacteria</taxon>
        <taxon>Pseudomonadati</taxon>
        <taxon>Pseudomonadota</taxon>
        <taxon>Gammaproteobacteria</taxon>
        <taxon>Thiohalobacterales</taxon>
        <taxon>Thiohalobacteraceae</taxon>
        <taxon>Thiohalobacter</taxon>
    </lineage>
</organism>
<dbReference type="AlphaFoldDB" id="A0A1Z4VQ10"/>
<evidence type="ECO:0000256" key="2">
    <source>
        <dbReference type="ARBA" id="ARBA00022448"/>
    </source>
</evidence>
<dbReference type="EMBL" id="AP018052">
    <property type="protein sequence ID" value="BAZ93502.1"/>
    <property type="molecule type" value="Genomic_DNA"/>
</dbReference>
<keyword evidence="6 9" id="KW-1133">Transmembrane helix</keyword>
<keyword evidence="7 9" id="KW-0472">Membrane</keyword>
<sequence>MELTLGNQILLWGFGIAVLMGAVVNKTNFCTMGAVSDWVNMNDTGRLRAWVFAIAVAILGVLALELFGYTDISMTASNDTAQPPYRTPMFAWPRYILGGLLFGIGMTLGSGCGNKTFIRIGGGNIKSIVVLLMMGIAAYIMIYTSFDHYVFLQWMNPLSVNLAEHGMNSQDLGSIVGGLAGMEDTRAAYITLAAVLGLLFAAWCFRAAEFRGSFDNLLGGAVVGLAVVGAWAVTAGPMGQEWLSEIEWLDVKPHATGVQSYTFVAPSGQLLHYIDGGFAQRLVTFALVGAAGVVVGSFLWAILSRGFRFEWFNGIGDAVRHILGGLLMGVGGVLAMGCTIGQGVTGASTLALGSFLAFGAIVLGSALTMKIQYYKMLYEAEASFGKALITSLVDFHLLPKGMRRLEAM</sequence>
<keyword evidence="4" id="KW-0997">Cell inner membrane</keyword>
<evidence type="ECO:0000256" key="3">
    <source>
        <dbReference type="ARBA" id="ARBA00022475"/>
    </source>
</evidence>
<comment type="subcellular location">
    <subcellularLocation>
        <location evidence="1">Cell inner membrane</location>
        <topology evidence="1">Multi-pass membrane protein</topology>
    </subcellularLocation>
</comment>
<feature type="transmembrane region" description="Helical" evidence="9">
    <location>
        <begin position="217"/>
        <end position="234"/>
    </location>
</feature>
<feature type="transmembrane region" description="Helical" evidence="9">
    <location>
        <begin position="350"/>
        <end position="369"/>
    </location>
</feature>
<feature type="transmembrane region" description="Helical" evidence="9">
    <location>
        <begin position="89"/>
        <end position="108"/>
    </location>
</feature>
<feature type="transmembrane region" description="Helical" evidence="9">
    <location>
        <begin position="282"/>
        <end position="303"/>
    </location>
</feature>
<feature type="transmembrane region" description="Helical" evidence="9">
    <location>
        <begin position="187"/>
        <end position="205"/>
    </location>
</feature>
<dbReference type="RefSeq" id="WP_096365496.1">
    <property type="nucleotide sequence ID" value="NZ_AP018052.1"/>
</dbReference>
<keyword evidence="5 9" id="KW-0812">Transmembrane</keyword>
<evidence type="ECO:0000256" key="1">
    <source>
        <dbReference type="ARBA" id="ARBA00004429"/>
    </source>
</evidence>
<dbReference type="InterPro" id="IPR007272">
    <property type="entry name" value="Sulf_transp_TsuA/YedE"/>
</dbReference>
<feature type="transmembrane region" description="Helical" evidence="9">
    <location>
        <begin position="12"/>
        <end position="35"/>
    </location>
</feature>
<evidence type="ECO:0000313" key="11">
    <source>
        <dbReference type="Proteomes" id="UP000218765"/>
    </source>
</evidence>
<protein>
    <submittedName>
        <fullName evidence="10">Uncharacterized protein</fullName>
    </submittedName>
</protein>
<accession>A0A1Z4VQ10</accession>
<evidence type="ECO:0000256" key="8">
    <source>
        <dbReference type="ARBA" id="ARBA00035655"/>
    </source>
</evidence>
<evidence type="ECO:0000256" key="4">
    <source>
        <dbReference type="ARBA" id="ARBA00022519"/>
    </source>
</evidence>